<reference evidence="15" key="1">
    <citation type="submission" date="2020-04" db="EMBL/GenBank/DDBJ databases">
        <authorList>
            <person name="Neveu A P."/>
        </authorList>
    </citation>
    <scope>NUCLEOTIDE SEQUENCE</scope>
    <source>
        <tissue evidence="15">Whole embryo</tissue>
    </source>
</reference>
<name>A0A6F9DAA6_9ASCI</name>
<evidence type="ECO:0000256" key="11">
    <source>
        <dbReference type="ARBA" id="ARBA00077379"/>
    </source>
</evidence>
<evidence type="ECO:0000256" key="9">
    <source>
        <dbReference type="ARBA" id="ARBA00069606"/>
    </source>
</evidence>
<dbReference type="EMBL" id="LR784485">
    <property type="protein sequence ID" value="CAB3237649.1"/>
    <property type="molecule type" value="mRNA"/>
</dbReference>
<dbReference type="PRINTS" id="PR00080">
    <property type="entry name" value="SDRFAMILY"/>
</dbReference>
<gene>
    <name evidence="15" type="primary">Dhrs11-001</name>
</gene>
<evidence type="ECO:0000256" key="4">
    <source>
        <dbReference type="ARBA" id="ARBA00037929"/>
    </source>
</evidence>
<evidence type="ECO:0000256" key="13">
    <source>
        <dbReference type="ARBA" id="ARBA00078574"/>
    </source>
</evidence>
<proteinExistence type="evidence at transcript level"/>
<dbReference type="AlphaFoldDB" id="A0A6F9DAA6"/>
<comment type="pathway">
    <text evidence="4">Steroid biosynthesis; estrogen biosynthesis.</text>
</comment>
<comment type="catalytic activity">
    <reaction evidence="5">
        <text>17beta-estradiol + NAD(+) = estrone + NADH + H(+)</text>
        <dbReference type="Rhea" id="RHEA:24612"/>
        <dbReference type="ChEBI" id="CHEBI:15378"/>
        <dbReference type="ChEBI" id="CHEBI:16469"/>
        <dbReference type="ChEBI" id="CHEBI:17263"/>
        <dbReference type="ChEBI" id="CHEBI:57540"/>
        <dbReference type="ChEBI" id="CHEBI:57945"/>
        <dbReference type="EC" id="1.1.1.62"/>
    </reaction>
</comment>
<dbReference type="EC" id="1.1.1.270" evidence="3"/>
<dbReference type="PROSITE" id="PS00061">
    <property type="entry name" value="ADH_SHORT"/>
    <property type="match status" value="1"/>
</dbReference>
<dbReference type="InterPro" id="IPR002347">
    <property type="entry name" value="SDR_fam"/>
</dbReference>
<dbReference type="PANTHER" id="PTHR43115">
    <property type="entry name" value="DEHYDROGENASE/REDUCTASE SDR FAMILY MEMBER 11"/>
    <property type="match status" value="1"/>
</dbReference>
<dbReference type="InterPro" id="IPR036291">
    <property type="entry name" value="NAD(P)-bd_dom_sf"/>
</dbReference>
<comment type="catalytic activity">
    <reaction evidence="6">
        <text>17beta-estradiol + NADP(+) = estrone + NADPH + H(+)</text>
        <dbReference type="Rhea" id="RHEA:24616"/>
        <dbReference type="ChEBI" id="CHEBI:15378"/>
        <dbReference type="ChEBI" id="CHEBI:16469"/>
        <dbReference type="ChEBI" id="CHEBI:17263"/>
        <dbReference type="ChEBI" id="CHEBI:57783"/>
        <dbReference type="ChEBI" id="CHEBI:58349"/>
        <dbReference type="EC" id="1.1.1.62"/>
    </reaction>
</comment>
<dbReference type="Pfam" id="PF00106">
    <property type="entry name" value="adh_short"/>
    <property type="match status" value="1"/>
</dbReference>
<dbReference type="InterPro" id="IPR020904">
    <property type="entry name" value="Sc_DH/Rdtase_CS"/>
</dbReference>
<evidence type="ECO:0000256" key="8">
    <source>
        <dbReference type="ARBA" id="ARBA00054702"/>
    </source>
</evidence>
<comment type="catalytic activity">
    <reaction evidence="7">
        <text>a 3beta-hydroxysteroid + NADP(+) = a 3-oxosteroid + NADPH + H(+)</text>
        <dbReference type="Rhea" id="RHEA:34787"/>
        <dbReference type="ChEBI" id="CHEBI:15378"/>
        <dbReference type="ChEBI" id="CHEBI:36836"/>
        <dbReference type="ChEBI" id="CHEBI:47788"/>
        <dbReference type="ChEBI" id="CHEBI:57783"/>
        <dbReference type="ChEBI" id="CHEBI:58349"/>
        <dbReference type="EC" id="1.1.1.270"/>
    </reaction>
</comment>
<evidence type="ECO:0000256" key="12">
    <source>
        <dbReference type="ARBA" id="ARBA00078009"/>
    </source>
</evidence>
<evidence type="ECO:0000256" key="6">
    <source>
        <dbReference type="ARBA" id="ARBA00048906"/>
    </source>
</evidence>
<evidence type="ECO:0000256" key="5">
    <source>
        <dbReference type="ARBA" id="ARBA00048022"/>
    </source>
</evidence>
<evidence type="ECO:0000256" key="1">
    <source>
        <dbReference type="ARBA" id="ARBA00006484"/>
    </source>
</evidence>
<evidence type="ECO:0000256" key="10">
    <source>
        <dbReference type="ARBA" id="ARBA00075978"/>
    </source>
</evidence>
<evidence type="ECO:0000256" key="3">
    <source>
        <dbReference type="ARBA" id="ARBA00023621"/>
    </source>
</evidence>
<dbReference type="PRINTS" id="PR00081">
    <property type="entry name" value="GDHRDH"/>
</dbReference>
<dbReference type="Gene3D" id="3.40.50.720">
    <property type="entry name" value="NAD(P)-binding Rossmann-like Domain"/>
    <property type="match status" value="1"/>
</dbReference>
<comment type="similarity">
    <text evidence="1 14">Belongs to the short-chain dehydrogenases/reductases (SDR) family.</text>
</comment>
<comment type="function">
    <text evidence="8">Catalyzes the conversion of the 17-keto group of estrone, 4- and 5-androstenes and 5-alpha-androstanes into their 17-beta-hydroxyl metabolites and the conversion of the 3-keto group of 3-, 3,17- and 3,20- diketosteroids into their 3-hydroxyl metabolites. Exhibits reductive 3-beta-hydroxysteroid dehydrogenase activity toward 5-beta-androstanes, 5-beta-pregnanes, 4-pregnenes and bile acids. May also reduce endogenous and exogenous alpha-dicarbonyl compounds and xenobiotic alicyclic ketones.</text>
</comment>
<evidence type="ECO:0000313" key="15">
    <source>
        <dbReference type="EMBL" id="CAB3237649.1"/>
    </source>
</evidence>
<dbReference type="FunFam" id="3.40.50.720:FF:000047">
    <property type="entry name" value="NADP-dependent L-serine/L-allo-threonine dehydrogenase"/>
    <property type="match status" value="1"/>
</dbReference>
<protein>
    <recommendedName>
        <fullName evidence="9">Dehydrogenase/reductase SDR family member 11</fullName>
        <ecNumber evidence="3">1.1.1.270</ecNumber>
    </recommendedName>
    <alternativeName>
        <fullName evidence="10">17-beta-hydroxysteroid dehydrogenase</fullName>
    </alternativeName>
    <alternativeName>
        <fullName evidence="11">3-beta-hydroxysteroid 3-dehydrogenase</fullName>
    </alternativeName>
    <alternativeName>
        <fullName evidence="13">Estradiol 17-beta-dehydrogenase</fullName>
    </alternativeName>
    <alternativeName>
        <fullName evidence="12">Short-chain dehydrogenase/reductase family 24C member 1</fullName>
    </alternativeName>
</protein>
<dbReference type="GO" id="GO:0000253">
    <property type="term" value="F:3-beta-hydroxysteroid 3-dehydrogenase (NADP+) activity"/>
    <property type="evidence" value="ECO:0007669"/>
    <property type="project" value="UniProtKB-EC"/>
</dbReference>
<keyword evidence="2" id="KW-0560">Oxidoreductase</keyword>
<accession>A0A6F9DAA6</accession>
<evidence type="ECO:0000256" key="7">
    <source>
        <dbReference type="ARBA" id="ARBA00052853"/>
    </source>
</evidence>
<dbReference type="PANTHER" id="PTHR43115:SF4">
    <property type="entry name" value="DEHYDROGENASE_REDUCTASE SDR FAMILY MEMBER 11"/>
    <property type="match status" value="1"/>
</dbReference>
<sequence>MDRWVGKVALVSGASSGIGNSIARKLAEHGMKVLACDRSKQQVDELTAAVNGKGELFPYQCDVKDEKQIIGMFDFIRNKFGTIHVCVNTAGQAYKSSILSGNTEEWRDMFDVNVIGLCICCRESVKLMRESGVDDGHVININSMSGHRVVDLHLYAASKFAVTALSEGLRKELNEAKTHIRCTSISPGMVETQFAPRLNKDTTGEKDWYSSMKCLQAEDIADAVLFALQAPSHVNVNEIMIRPTEQAK</sequence>
<dbReference type="GO" id="GO:0004303">
    <property type="term" value="F:estradiol 17-beta-dehydrogenase [NAD(P)+] activity"/>
    <property type="evidence" value="ECO:0007669"/>
    <property type="project" value="UniProtKB-EC"/>
</dbReference>
<organism evidence="15">
    <name type="scientific">Phallusia mammillata</name>
    <dbReference type="NCBI Taxonomy" id="59560"/>
    <lineage>
        <taxon>Eukaryota</taxon>
        <taxon>Metazoa</taxon>
        <taxon>Chordata</taxon>
        <taxon>Tunicata</taxon>
        <taxon>Ascidiacea</taxon>
        <taxon>Phlebobranchia</taxon>
        <taxon>Ascidiidae</taxon>
        <taxon>Phallusia</taxon>
    </lineage>
</organism>
<dbReference type="SUPFAM" id="SSF51735">
    <property type="entry name" value="NAD(P)-binding Rossmann-fold domains"/>
    <property type="match status" value="1"/>
</dbReference>
<evidence type="ECO:0000256" key="14">
    <source>
        <dbReference type="RuleBase" id="RU000363"/>
    </source>
</evidence>
<evidence type="ECO:0000256" key="2">
    <source>
        <dbReference type="ARBA" id="ARBA00023002"/>
    </source>
</evidence>